<dbReference type="PANTHER" id="PTHR43267">
    <property type="entry name" value="TRNA THREONYLCARBAMOYLADENOSINE DEHYDRATASE"/>
    <property type="match status" value="1"/>
</dbReference>
<accession>A0A7Y9B1R9</accession>
<dbReference type="SUPFAM" id="SSF69572">
    <property type="entry name" value="Activating enzymes of the ubiquitin-like proteins"/>
    <property type="match status" value="1"/>
</dbReference>
<dbReference type="GO" id="GO:0016779">
    <property type="term" value="F:nucleotidyltransferase activity"/>
    <property type="evidence" value="ECO:0007669"/>
    <property type="project" value="UniProtKB-KW"/>
</dbReference>
<dbReference type="InterPro" id="IPR045886">
    <property type="entry name" value="ThiF/MoeB/HesA"/>
</dbReference>
<evidence type="ECO:0000313" key="2">
    <source>
        <dbReference type="EMBL" id="NWO23811.1"/>
    </source>
</evidence>
<sequence>MRCNIPSESELNRAKDMRFTRELHDKLRRASVAIAGAGGLGSNVAVMLARAGIGHLHIVDYDIVDITNLNRQAYTIRHIGMHKVDAISNILLEINPYMKVTTENVMVDESNCVRIFGGFDLVCEAFDRASAKSMLVSTLLSETGEQVVVSGSGMAGYGDANAIKSRCVTKRLYICGDETTDVSEGIGLMAPRVAICSGHQANLIVRLILGEA</sequence>
<keyword evidence="2" id="KW-0548">Nucleotidyltransferase</keyword>
<organism evidence="2 3">
    <name type="scientific">Mogibacterium timidum</name>
    <dbReference type="NCBI Taxonomy" id="35519"/>
    <lineage>
        <taxon>Bacteria</taxon>
        <taxon>Bacillati</taxon>
        <taxon>Bacillota</taxon>
        <taxon>Clostridia</taxon>
        <taxon>Peptostreptococcales</taxon>
        <taxon>Anaerovoracaceae</taxon>
        <taxon>Mogibacterium</taxon>
    </lineage>
</organism>
<gene>
    <name evidence="2" type="primary">thiF</name>
    <name evidence="2" type="ORF">HW270_07000</name>
</gene>
<comment type="caution">
    <text evidence="2">The sequence shown here is derived from an EMBL/GenBank/DDBJ whole genome shotgun (WGS) entry which is preliminary data.</text>
</comment>
<evidence type="ECO:0000313" key="3">
    <source>
        <dbReference type="Proteomes" id="UP000526307"/>
    </source>
</evidence>
<dbReference type="Pfam" id="PF00899">
    <property type="entry name" value="ThiF"/>
    <property type="match status" value="1"/>
</dbReference>
<dbReference type="GO" id="GO:0008641">
    <property type="term" value="F:ubiquitin-like modifier activating enzyme activity"/>
    <property type="evidence" value="ECO:0007669"/>
    <property type="project" value="InterPro"/>
</dbReference>
<dbReference type="InterPro" id="IPR035985">
    <property type="entry name" value="Ubiquitin-activating_enz"/>
</dbReference>
<dbReference type="NCBIfam" id="TIGR02354">
    <property type="entry name" value="thiF_fam2"/>
    <property type="match status" value="1"/>
</dbReference>
<dbReference type="GO" id="GO:0061503">
    <property type="term" value="F:tRNA threonylcarbamoyladenosine dehydratase"/>
    <property type="evidence" value="ECO:0007669"/>
    <property type="project" value="TreeGrafter"/>
</dbReference>
<dbReference type="InterPro" id="IPR012729">
    <property type="entry name" value="ThiF_fam2"/>
</dbReference>
<feature type="domain" description="THIF-type NAD/FAD binding fold" evidence="1">
    <location>
        <begin position="19"/>
        <end position="211"/>
    </location>
</feature>
<dbReference type="NCBIfam" id="NF006395">
    <property type="entry name" value="PRK08644.1"/>
    <property type="match status" value="1"/>
</dbReference>
<reference evidence="2 3" key="1">
    <citation type="submission" date="2020-06" db="EMBL/GenBank/DDBJ databases">
        <title>Mogibacterium timidum strain W9173 genomic sequence.</title>
        <authorList>
            <person name="Wade W.G."/>
            <person name="Johnston C.D."/>
            <person name="Chen T."/>
            <person name="Dewhirst F.E."/>
        </authorList>
    </citation>
    <scope>NUCLEOTIDE SEQUENCE [LARGE SCALE GENOMIC DNA]</scope>
    <source>
        <strain evidence="2 3">W9173</strain>
    </source>
</reference>
<dbReference type="Gene3D" id="3.40.50.720">
    <property type="entry name" value="NAD(P)-binding Rossmann-like Domain"/>
    <property type="match status" value="1"/>
</dbReference>
<name>A0A7Y9B1R9_9FIRM</name>
<protein>
    <submittedName>
        <fullName evidence="2">Sulfur carrier protein ThiS adenylyltransferase ThiF</fullName>
    </submittedName>
</protein>
<dbReference type="Proteomes" id="UP000526307">
    <property type="component" value="Unassembled WGS sequence"/>
</dbReference>
<evidence type="ECO:0000259" key="1">
    <source>
        <dbReference type="Pfam" id="PF00899"/>
    </source>
</evidence>
<keyword evidence="3" id="KW-1185">Reference proteome</keyword>
<dbReference type="AlphaFoldDB" id="A0A7Y9B1R9"/>
<dbReference type="GO" id="GO:0061504">
    <property type="term" value="P:cyclic threonylcarbamoyladenosine biosynthetic process"/>
    <property type="evidence" value="ECO:0007669"/>
    <property type="project" value="TreeGrafter"/>
</dbReference>
<dbReference type="PANTHER" id="PTHR43267:SF3">
    <property type="entry name" value="THIF PROTEIN"/>
    <property type="match status" value="1"/>
</dbReference>
<dbReference type="RefSeq" id="WP_178978849.1">
    <property type="nucleotide sequence ID" value="NZ_CAUTAN010000004.1"/>
</dbReference>
<keyword evidence="2" id="KW-0808">Transferase</keyword>
<dbReference type="InterPro" id="IPR000594">
    <property type="entry name" value="ThiF_NAD_FAD-bd"/>
</dbReference>
<proteinExistence type="predicted"/>
<dbReference type="EMBL" id="JABXYR010000002">
    <property type="protein sequence ID" value="NWO23811.1"/>
    <property type="molecule type" value="Genomic_DNA"/>
</dbReference>